<dbReference type="Proteomes" id="UP000029964">
    <property type="component" value="Unassembled WGS sequence"/>
</dbReference>
<keyword evidence="2" id="KW-1185">Reference proteome</keyword>
<proteinExistence type="predicted"/>
<gene>
    <name evidence="1" type="ORF">ACRE_046270</name>
</gene>
<organism evidence="1 2">
    <name type="scientific">Hapsidospora chrysogenum (strain ATCC 11550 / CBS 779.69 / DSM 880 / IAM 14645 / JCM 23072 / IMI 49137)</name>
    <name type="common">Acremonium chrysogenum</name>
    <dbReference type="NCBI Taxonomy" id="857340"/>
    <lineage>
        <taxon>Eukaryota</taxon>
        <taxon>Fungi</taxon>
        <taxon>Dikarya</taxon>
        <taxon>Ascomycota</taxon>
        <taxon>Pezizomycotina</taxon>
        <taxon>Sordariomycetes</taxon>
        <taxon>Hypocreomycetidae</taxon>
        <taxon>Hypocreales</taxon>
        <taxon>Bionectriaceae</taxon>
        <taxon>Hapsidospora</taxon>
    </lineage>
</organism>
<evidence type="ECO:0000313" key="1">
    <source>
        <dbReference type="EMBL" id="KFH44569.1"/>
    </source>
</evidence>
<comment type="caution">
    <text evidence="1">The sequence shown here is derived from an EMBL/GenBank/DDBJ whole genome shotgun (WGS) entry which is preliminary data.</text>
</comment>
<evidence type="ECO:0000313" key="2">
    <source>
        <dbReference type="Proteomes" id="UP000029964"/>
    </source>
</evidence>
<sequence>MWDPPSVFFAASSLRSRRPSFTGKNMTGILDGRLNVPVEFYGPHTQAWPRWQCQWVLYPDPSEGGLQYSYAATLKISFGGMAGKEGDPFCVFPTRWWMRHVTEALEKSSPTEAFRFRQAKRRGSGATGGDLIGMSLGPGVGLRRTSLAVTQSQAFARVACGVLLHLHSHMVVFKPVQRWSKQPLGCDA</sequence>
<dbReference type="EMBL" id="JPKY01000046">
    <property type="protein sequence ID" value="KFH44569.1"/>
    <property type="molecule type" value="Genomic_DNA"/>
</dbReference>
<name>A0A086T5D7_HAPC1</name>
<accession>A0A086T5D7</accession>
<dbReference type="AlphaFoldDB" id="A0A086T5D7"/>
<reference evidence="2" key="1">
    <citation type="journal article" date="2014" name="Genome Announc.">
        <title>Genome sequence and annotation of Acremonium chrysogenum, producer of the beta-lactam antibiotic cephalosporin C.</title>
        <authorList>
            <person name="Terfehr D."/>
            <person name="Dahlmann T.A."/>
            <person name="Specht T."/>
            <person name="Zadra I."/>
            <person name="Kuernsteiner H."/>
            <person name="Kueck U."/>
        </authorList>
    </citation>
    <scope>NUCLEOTIDE SEQUENCE [LARGE SCALE GENOMIC DNA]</scope>
    <source>
        <strain evidence="2">ATCC 11550 / CBS 779.69 / DSM 880 / IAM 14645 / JCM 23072 / IMI 49137</strain>
    </source>
</reference>
<protein>
    <submittedName>
        <fullName evidence="1">Uncharacterized protein</fullName>
    </submittedName>
</protein>
<dbReference type="HOGENOM" id="CLU_1440654_0_0_1"/>